<dbReference type="OrthoDB" id="424402at2759"/>
<evidence type="ECO:0000313" key="3">
    <source>
        <dbReference type="Proteomes" id="UP000006757"/>
    </source>
</evidence>
<accession>K1V730</accession>
<evidence type="ECO:0000256" key="1">
    <source>
        <dbReference type="SAM" id="MobiDB-lite"/>
    </source>
</evidence>
<feature type="compositionally biased region" description="Polar residues" evidence="1">
    <location>
        <begin position="1"/>
        <end position="10"/>
    </location>
</feature>
<evidence type="ECO:0008006" key="4">
    <source>
        <dbReference type="Google" id="ProtNLM"/>
    </source>
</evidence>
<feature type="region of interest" description="Disordered" evidence="1">
    <location>
        <begin position="137"/>
        <end position="165"/>
    </location>
</feature>
<evidence type="ECO:0000313" key="2">
    <source>
        <dbReference type="EMBL" id="EKC99799.1"/>
    </source>
</evidence>
<sequence length="165" mass="18253">MAATSTSTSKTDGESRPIRVTTGGHVVKYAERVIALLEAGSPAILTTQLSTEPKANSTLHPATLAIPRLISVAEKVKREWLKTHDEVWQYNVSGNMKSQERPSLERVLSGKTKPKMAHNPYLEITLSGSELDLEGATVQHERRKKEKRKSDVARDDVQAKRARLG</sequence>
<dbReference type="HOGENOM" id="CLU_1611978_0_0_1"/>
<dbReference type="EMBL" id="AMBO01000361">
    <property type="protein sequence ID" value="EKC99799.1"/>
    <property type="molecule type" value="Genomic_DNA"/>
</dbReference>
<feature type="compositionally biased region" description="Basic and acidic residues" evidence="1">
    <location>
        <begin position="148"/>
        <end position="159"/>
    </location>
</feature>
<dbReference type="STRING" id="1220162.K1V730"/>
<keyword evidence="3" id="KW-1185">Reference proteome</keyword>
<dbReference type="Proteomes" id="UP000006757">
    <property type="component" value="Unassembled WGS sequence"/>
</dbReference>
<dbReference type="InParanoid" id="K1V730"/>
<comment type="caution">
    <text evidence="2">The sequence shown here is derived from an EMBL/GenBank/DDBJ whole genome shotgun (WGS) entry which is preliminary data.</text>
</comment>
<dbReference type="AlphaFoldDB" id="K1V730"/>
<proteinExistence type="predicted"/>
<name>K1V730_TRIAC</name>
<organism evidence="2 3">
    <name type="scientific">Trichosporon asahii var. asahii (strain CBS 8904)</name>
    <name type="common">Yeast</name>
    <dbReference type="NCBI Taxonomy" id="1220162"/>
    <lineage>
        <taxon>Eukaryota</taxon>
        <taxon>Fungi</taxon>
        <taxon>Dikarya</taxon>
        <taxon>Basidiomycota</taxon>
        <taxon>Agaricomycotina</taxon>
        <taxon>Tremellomycetes</taxon>
        <taxon>Trichosporonales</taxon>
        <taxon>Trichosporonaceae</taxon>
        <taxon>Trichosporon</taxon>
    </lineage>
</organism>
<feature type="region of interest" description="Disordered" evidence="1">
    <location>
        <begin position="1"/>
        <end position="20"/>
    </location>
</feature>
<dbReference type="eggNOG" id="ENOG502TIAQ">
    <property type="taxonomic scope" value="Eukaryota"/>
</dbReference>
<reference evidence="2 3" key="1">
    <citation type="journal article" date="2012" name="Eukaryot. Cell">
        <title>Genome sequence of the Trichosporon asahii environmental strain CBS 8904.</title>
        <authorList>
            <person name="Yang R.Y."/>
            <person name="Li H.T."/>
            <person name="Zhu H."/>
            <person name="Zhou G.P."/>
            <person name="Wang M."/>
            <person name="Wang L."/>
        </authorList>
    </citation>
    <scope>NUCLEOTIDE SEQUENCE [LARGE SCALE GENOMIC DNA]</scope>
    <source>
        <strain evidence="2 3">CBS 8904</strain>
    </source>
</reference>
<protein>
    <recommendedName>
        <fullName evidence="4">DNA/RNA-binding protein Alba-like domain-containing protein</fullName>
    </recommendedName>
</protein>
<gene>
    <name evidence="2" type="ORF">A1Q2_05878</name>
</gene>